<keyword evidence="2" id="KW-1185">Reference proteome</keyword>
<proteinExistence type="predicted"/>
<dbReference type="SUPFAM" id="SSF48403">
    <property type="entry name" value="Ankyrin repeat"/>
    <property type="match status" value="1"/>
</dbReference>
<comment type="caution">
    <text evidence="1">The sequence shown here is derived from an EMBL/GenBank/DDBJ whole genome shotgun (WGS) entry which is preliminary data.</text>
</comment>
<sequence length="535" mass="61642">MESKQSIMNGNLLHLVQSGRYFEASIRLRSHPQECKPRLYKQDLYHDTCLGIACRNFKRKKSNDYCEKDFLQLLSLIFHSNPSQISLSQKRLGQTPLFYCLNNPHCTVDTCRFMMEMDYSYAINNVGVQKGRRMALESLLQQLRRSRSTVLESKATLEKIQYMIALFPDLIASEWNGTSSPLIYLLSQKIQPDQSQDQESTLKPIVDCVKLLLEQNRRLIQSESRISKCSPLHLALRNGYGHCKALIKALLVFDKDGYQLKHENSFGDLPIHVAASSNVSHEVWSLLIQHIVKQANKESIVDCLSSLNRQGYTPIHLLWMKTCDDSLKYPILRVNTGRSTRDVAFLMQLEEAVKEIQVHHSSRIDELVDPYNITKKFLGEKFWIFLCEYLESDLLMKNKHLSDRKVSQFHFAHGVCALSASYLPKHLFELATTVFSHQFSIKDPCGNFPVHYLCYTVFQQETCRNGEARPENEIGWNESGEEAMDQLKTVLSLHPEGGKVRCSKKLHPYMIAAQSEHLDATYTLLRKDPELLLHR</sequence>
<protein>
    <submittedName>
        <fullName evidence="1">Uncharacterized protein</fullName>
    </submittedName>
</protein>
<evidence type="ECO:0000313" key="2">
    <source>
        <dbReference type="Proteomes" id="UP001054902"/>
    </source>
</evidence>
<name>A0AAD3CEK1_9STRA</name>
<dbReference type="EMBL" id="BLLK01000019">
    <property type="protein sequence ID" value="GFH44188.1"/>
    <property type="molecule type" value="Genomic_DNA"/>
</dbReference>
<dbReference type="PANTHER" id="PTHR24121">
    <property type="entry name" value="NO MECHANORECEPTOR POTENTIAL C, ISOFORM D-RELATED"/>
    <property type="match status" value="1"/>
</dbReference>
<reference evidence="1 2" key="1">
    <citation type="journal article" date="2021" name="Sci. Rep.">
        <title>The genome of the diatom Chaetoceros tenuissimus carries an ancient integrated fragment of an extant virus.</title>
        <authorList>
            <person name="Hongo Y."/>
            <person name="Kimura K."/>
            <person name="Takaki Y."/>
            <person name="Yoshida Y."/>
            <person name="Baba S."/>
            <person name="Kobayashi G."/>
            <person name="Nagasaki K."/>
            <person name="Hano T."/>
            <person name="Tomaru Y."/>
        </authorList>
    </citation>
    <scope>NUCLEOTIDE SEQUENCE [LARGE SCALE GENOMIC DNA]</scope>
    <source>
        <strain evidence="1 2">NIES-3715</strain>
    </source>
</reference>
<organism evidence="1 2">
    <name type="scientific">Chaetoceros tenuissimus</name>
    <dbReference type="NCBI Taxonomy" id="426638"/>
    <lineage>
        <taxon>Eukaryota</taxon>
        <taxon>Sar</taxon>
        <taxon>Stramenopiles</taxon>
        <taxon>Ochrophyta</taxon>
        <taxon>Bacillariophyta</taxon>
        <taxon>Coscinodiscophyceae</taxon>
        <taxon>Chaetocerotophycidae</taxon>
        <taxon>Chaetocerotales</taxon>
        <taxon>Chaetocerotaceae</taxon>
        <taxon>Chaetoceros</taxon>
    </lineage>
</organism>
<evidence type="ECO:0000313" key="1">
    <source>
        <dbReference type="EMBL" id="GFH44188.1"/>
    </source>
</evidence>
<dbReference type="Gene3D" id="1.25.40.20">
    <property type="entry name" value="Ankyrin repeat-containing domain"/>
    <property type="match status" value="1"/>
</dbReference>
<accession>A0AAD3CEK1</accession>
<dbReference type="PANTHER" id="PTHR24121:SF23">
    <property type="entry name" value="NO MECHANORECEPTOR POTENTIAL C, ISOFORM H"/>
    <property type="match status" value="1"/>
</dbReference>
<dbReference type="AlphaFoldDB" id="A0AAD3CEK1"/>
<dbReference type="Proteomes" id="UP001054902">
    <property type="component" value="Unassembled WGS sequence"/>
</dbReference>
<dbReference type="InterPro" id="IPR036770">
    <property type="entry name" value="Ankyrin_rpt-contain_sf"/>
</dbReference>
<gene>
    <name evidence="1" type="ORF">CTEN210_00662</name>
</gene>